<keyword evidence="9" id="KW-0378">Hydrolase</keyword>
<dbReference type="FunCoup" id="A0A409XKU3">
    <property type="interactions" value="60"/>
</dbReference>
<feature type="chain" id="PRO_5019227674" description="triacylglycerol lipase" evidence="20">
    <location>
        <begin position="21"/>
        <end position="506"/>
    </location>
</feature>
<evidence type="ECO:0000256" key="12">
    <source>
        <dbReference type="ARBA" id="ARBA00022989"/>
    </source>
</evidence>
<evidence type="ECO:0000256" key="17">
    <source>
        <dbReference type="ARBA" id="ARBA00024663"/>
    </source>
</evidence>
<dbReference type="GO" id="GO:0032585">
    <property type="term" value="C:multivesicular body membrane"/>
    <property type="evidence" value="ECO:0007669"/>
    <property type="project" value="UniProtKB-SubCell"/>
</dbReference>
<evidence type="ECO:0000256" key="2">
    <source>
        <dbReference type="ARBA" id="ARBA00004270"/>
    </source>
</evidence>
<dbReference type="GO" id="GO:0004620">
    <property type="term" value="F:phospholipase activity"/>
    <property type="evidence" value="ECO:0007669"/>
    <property type="project" value="TreeGrafter"/>
</dbReference>
<organism evidence="22 23">
    <name type="scientific">Psilocybe cyanescens</name>
    <dbReference type="NCBI Taxonomy" id="93625"/>
    <lineage>
        <taxon>Eukaryota</taxon>
        <taxon>Fungi</taxon>
        <taxon>Dikarya</taxon>
        <taxon>Basidiomycota</taxon>
        <taxon>Agaricomycotina</taxon>
        <taxon>Agaricomycetes</taxon>
        <taxon>Agaricomycetidae</taxon>
        <taxon>Agaricales</taxon>
        <taxon>Agaricineae</taxon>
        <taxon>Strophariaceae</taxon>
        <taxon>Psilocybe</taxon>
    </lineage>
</organism>
<evidence type="ECO:0000256" key="9">
    <source>
        <dbReference type="ARBA" id="ARBA00022801"/>
    </source>
</evidence>
<keyword evidence="20" id="KW-0732">Signal</keyword>
<feature type="signal peptide" evidence="20">
    <location>
        <begin position="1"/>
        <end position="20"/>
    </location>
</feature>
<comment type="subunit">
    <text evidence="5">Binds to both phosphatidylinositol (PI) and phosphatidylinositol 3,5-bisphosphate (PIP2).</text>
</comment>
<dbReference type="InParanoid" id="A0A409XKU3"/>
<keyword evidence="13" id="KW-0072">Autophagy</keyword>
<protein>
    <recommendedName>
        <fullName evidence="6">triacylglycerol lipase</fullName>
        <ecNumber evidence="6">3.1.1.3</ecNumber>
    </recommendedName>
    <alternativeName>
        <fullName evidence="18">Autophagy-related protein 15</fullName>
    </alternativeName>
</protein>
<dbReference type="STRING" id="93625.A0A409XKU3"/>
<comment type="function">
    <text evidence="17">Lipase which is essential for lysis of subvacuolar cytoplasm to vacuole targeted bodies and intravacuolar autophagic bodies. Involved in the lysis of intravacuolar multivesicular body (MVB) vesicles. The intravacuolar membrane disintegration by ATG15 is critical to life span extension.</text>
</comment>
<evidence type="ECO:0000256" key="11">
    <source>
        <dbReference type="ARBA" id="ARBA00022968"/>
    </source>
</evidence>
<dbReference type="OrthoDB" id="58570at2759"/>
<keyword evidence="23" id="KW-1185">Reference proteome</keyword>
<keyword evidence="16" id="KW-0325">Glycoprotein</keyword>
<dbReference type="Gene3D" id="3.40.50.1820">
    <property type="entry name" value="alpha/beta hydrolase"/>
    <property type="match status" value="1"/>
</dbReference>
<evidence type="ECO:0000256" key="8">
    <source>
        <dbReference type="ARBA" id="ARBA00022753"/>
    </source>
</evidence>
<evidence type="ECO:0000256" key="14">
    <source>
        <dbReference type="ARBA" id="ARBA00023098"/>
    </source>
</evidence>
<dbReference type="EMBL" id="NHYD01001350">
    <property type="protein sequence ID" value="PPQ91405.1"/>
    <property type="molecule type" value="Genomic_DNA"/>
</dbReference>
<evidence type="ECO:0000256" key="6">
    <source>
        <dbReference type="ARBA" id="ARBA00013279"/>
    </source>
</evidence>
<evidence type="ECO:0000256" key="15">
    <source>
        <dbReference type="ARBA" id="ARBA00023136"/>
    </source>
</evidence>
<keyword evidence="11" id="KW-0735">Signal-anchor</keyword>
<keyword evidence="14" id="KW-0443">Lipid metabolism</keyword>
<feature type="domain" description="Fungal lipase-type" evidence="21">
    <location>
        <begin position="247"/>
        <end position="277"/>
    </location>
</feature>
<evidence type="ECO:0000256" key="7">
    <source>
        <dbReference type="ARBA" id="ARBA00022692"/>
    </source>
</evidence>
<evidence type="ECO:0000256" key="10">
    <source>
        <dbReference type="ARBA" id="ARBA00022963"/>
    </source>
</evidence>
<gene>
    <name evidence="22" type="ORF">CVT25_014293</name>
</gene>
<evidence type="ECO:0000259" key="21">
    <source>
        <dbReference type="Pfam" id="PF01764"/>
    </source>
</evidence>
<evidence type="ECO:0000313" key="23">
    <source>
        <dbReference type="Proteomes" id="UP000283269"/>
    </source>
</evidence>
<keyword evidence="10" id="KW-0442">Lipid degradation</keyword>
<evidence type="ECO:0000256" key="5">
    <source>
        <dbReference type="ARBA" id="ARBA00011137"/>
    </source>
</evidence>
<dbReference type="GO" id="GO:0046461">
    <property type="term" value="P:neutral lipid catabolic process"/>
    <property type="evidence" value="ECO:0007669"/>
    <property type="project" value="TreeGrafter"/>
</dbReference>
<dbReference type="PANTHER" id="PTHR47175:SF2">
    <property type="entry name" value="LIPASE ATG15-RELATED"/>
    <property type="match status" value="1"/>
</dbReference>
<evidence type="ECO:0000256" key="18">
    <source>
        <dbReference type="ARBA" id="ARBA00029828"/>
    </source>
</evidence>
<dbReference type="GO" id="GO:0005775">
    <property type="term" value="C:vacuolar lumen"/>
    <property type="evidence" value="ECO:0007669"/>
    <property type="project" value="TreeGrafter"/>
</dbReference>
<dbReference type="InterPro" id="IPR002921">
    <property type="entry name" value="Fungal_lipase-type"/>
</dbReference>
<dbReference type="GO" id="GO:0034496">
    <property type="term" value="P:multivesicular body membrane disassembly"/>
    <property type="evidence" value="ECO:0007669"/>
    <property type="project" value="TreeGrafter"/>
</dbReference>
<sequence length="506" mass="56599">MLPSPLTLAILLLLPSLSYGNRQLSFTSHLQLDLQDSPQILLSQEDGGAPKGYFNPSNTYPLPSSTVHLKSQPTVVYRPRSLDALHRTRLRSLQHAESELEQVLWDLVEVEGPAVEDLHTLAQLARMSGNAYALPGQKNWYEVDHAWNRSFPFGWEESDGFRGHVFQSSDNSTIVLSIKGTTLQGPTSKLDKFNDNLLFSCCCARVDISWVFSTVCDCYAKNFRCDSQCLTDALIQDSLFYSIGVKLVDDLLMIYPGANVWLVGHSLGGSLASLLGATYGLPAVAFEAPGERLAASRLHLPLPPPMSTPPLPAPISPRKFRIPHIKFPFPFPTHTSSKPQPSIPIPTQPPPPPKAPPHHIVTTHVYHNADPIPQGTCTGIGSPCAQAGFALETRCHLGQTIVFDTVNKLGWDVDVRKHVIREVVTKVLEGDVWWGDDDDEEEDQDEDDWIIIKWGQKKKGKTRHDENKKRREGKRTVPKPFIEEDCVECFKWEFGDFKDRKKSDSR</sequence>
<accession>A0A409XKU3</accession>
<comment type="subcellular location">
    <subcellularLocation>
        <location evidence="3">Endosome</location>
        <location evidence="3">Multivesicular body membrane</location>
        <topology evidence="3">Single-pass type II membrane protein</topology>
    </subcellularLocation>
    <subcellularLocation>
        <location evidence="2">Prevacuolar compartment membrane</location>
        <topology evidence="2">Single-pass type II membrane protein</topology>
    </subcellularLocation>
</comment>
<feature type="region of interest" description="Disordered" evidence="19">
    <location>
        <begin position="456"/>
        <end position="475"/>
    </location>
</feature>
<keyword evidence="8" id="KW-0967">Endosome</keyword>
<dbReference type="SUPFAM" id="SSF53474">
    <property type="entry name" value="alpha/beta-Hydrolases"/>
    <property type="match status" value="1"/>
</dbReference>
<dbReference type="AlphaFoldDB" id="A0A409XKU3"/>
<comment type="similarity">
    <text evidence="4">Belongs to the AB hydrolase superfamily. Lipase family.</text>
</comment>
<evidence type="ECO:0000256" key="19">
    <source>
        <dbReference type="SAM" id="MobiDB-lite"/>
    </source>
</evidence>
<evidence type="ECO:0000256" key="16">
    <source>
        <dbReference type="ARBA" id="ARBA00023180"/>
    </source>
</evidence>
<keyword evidence="15" id="KW-0472">Membrane</keyword>
<evidence type="ECO:0000256" key="1">
    <source>
        <dbReference type="ARBA" id="ARBA00001024"/>
    </source>
</evidence>
<dbReference type="Pfam" id="PF01764">
    <property type="entry name" value="Lipase_3"/>
    <property type="match status" value="1"/>
</dbReference>
<comment type="catalytic activity">
    <reaction evidence="1">
        <text>a triacylglycerol + H2O = a diacylglycerol + a fatty acid + H(+)</text>
        <dbReference type="Rhea" id="RHEA:12044"/>
        <dbReference type="ChEBI" id="CHEBI:15377"/>
        <dbReference type="ChEBI" id="CHEBI:15378"/>
        <dbReference type="ChEBI" id="CHEBI:17855"/>
        <dbReference type="ChEBI" id="CHEBI:18035"/>
        <dbReference type="ChEBI" id="CHEBI:28868"/>
        <dbReference type="EC" id="3.1.1.3"/>
    </reaction>
</comment>
<name>A0A409XKU3_PSICY</name>
<evidence type="ECO:0000256" key="13">
    <source>
        <dbReference type="ARBA" id="ARBA00023006"/>
    </source>
</evidence>
<proteinExistence type="inferred from homology"/>
<dbReference type="GO" id="GO:0006660">
    <property type="term" value="P:phosphatidylserine catabolic process"/>
    <property type="evidence" value="ECO:0007669"/>
    <property type="project" value="TreeGrafter"/>
</dbReference>
<keyword evidence="7" id="KW-0812">Transmembrane</keyword>
<evidence type="ECO:0000256" key="20">
    <source>
        <dbReference type="SAM" id="SignalP"/>
    </source>
</evidence>
<keyword evidence="12" id="KW-1133">Transmembrane helix</keyword>
<dbReference type="EC" id="3.1.1.3" evidence="6"/>
<dbReference type="Proteomes" id="UP000283269">
    <property type="component" value="Unassembled WGS sequence"/>
</dbReference>
<reference evidence="22 23" key="1">
    <citation type="journal article" date="2018" name="Evol. Lett.">
        <title>Horizontal gene cluster transfer increased hallucinogenic mushroom diversity.</title>
        <authorList>
            <person name="Reynolds H.T."/>
            <person name="Vijayakumar V."/>
            <person name="Gluck-Thaler E."/>
            <person name="Korotkin H.B."/>
            <person name="Matheny P.B."/>
            <person name="Slot J.C."/>
        </authorList>
    </citation>
    <scope>NUCLEOTIDE SEQUENCE [LARGE SCALE GENOMIC DNA]</scope>
    <source>
        <strain evidence="22 23">2631</strain>
    </source>
</reference>
<evidence type="ECO:0000256" key="3">
    <source>
        <dbReference type="ARBA" id="ARBA00004343"/>
    </source>
</evidence>
<comment type="caution">
    <text evidence="22">The sequence shown here is derived from an EMBL/GenBank/DDBJ whole genome shotgun (WGS) entry which is preliminary data.</text>
</comment>
<evidence type="ECO:0000256" key="4">
    <source>
        <dbReference type="ARBA" id="ARBA00010701"/>
    </source>
</evidence>
<dbReference type="InterPro" id="IPR050805">
    <property type="entry name" value="ATG15_Lipase"/>
</dbReference>
<evidence type="ECO:0000313" key="22">
    <source>
        <dbReference type="EMBL" id="PPQ91405.1"/>
    </source>
</evidence>
<dbReference type="InterPro" id="IPR029058">
    <property type="entry name" value="AB_hydrolase_fold"/>
</dbReference>
<dbReference type="PANTHER" id="PTHR47175">
    <property type="entry name" value="LIPASE ATG15-RELATED"/>
    <property type="match status" value="1"/>
</dbReference>
<dbReference type="GO" id="GO:0034727">
    <property type="term" value="P:piecemeal microautophagy of the nucleus"/>
    <property type="evidence" value="ECO:0007669"/>
    <property type="project" value="TreeGrafter"/>
</dbReference>
<dbReference type="GO" id="GO:0004806">
    <property type="term" value="F:triacylglycerol lipase activity"/>
    <property type="evidence" value="ECO:0007669"/>
    <property type="project" value="UniProtKB-EC"/>
</dbReference>